<organism evidence="1">
    <name type="scientific">marine sediment metagenome</name>
    <dbReference type="NCBI Taxonomy" id="412755"/>
    <lineage>
        <taxon>unclassified sequences</taxon>
        <taxon>metagenomes</taxon>
        <taxon>ecological metagenomes</taxon>
    </lineage>
</organism>
<sequence length="49" mass="5630">MYEINGKPLSECMTVDLAKRTLEMEIARVGKIKKNGRGENVNYKNDTDR</sequence>
<proteinExistence type="predicted"/>
<evidence type="ECO:0000313" key="1">
    <source>
        <dbReference type="EMBL" id="GAF89509.1"/>
    </source>
</evidence>
<name>X0T8J0_9ZZZZ</name>
<accession>X0T8J0</accession>
<dbReference type="AlphaFoldDB" id="X0T8J0"/>
<reference evidence="1" key="1">
    <citation type="journal article" date="2014" name="Front. Microbiol.">
        <title>High frequency of phylogenetically diverse reductive dehalogenase-homologous genes in deep subseafloor sedimentary metagenomes.</title>
        <authorList>
            <person name="Kawai M."/>
            <person name="Futagami T."/>
            <person name="Toyoda A."/>
            <person name="Takaki Y."/>
            <person name="Nishi S."/>
            <person name="Hori S."/>
            <person name="Arai W."/>
            <person name="Tsubouchi T."/>
            <person name="Morono Y."/>
            <person name="Uchiyama I."/>
            <person name="Ito T."/>
            <person name="Fujiyama A."/>
            <person name="Inagaki F."/>
            <person name="Takami H."/>
        </authorList>
    </citation>
    <scope>NUCLEOTIDE SEQUENCE</scope>
    <source>
        <strain evidence="1">Expedition CK06-06</strain>
    </source>
</reference>
<comment type="caution">
    <text evidence="1">The sequence shown here is derived from an EMBL/GenBank/DDBJ whole genome shotgun (WGS) entry which is preliminary data.</text>
</comment>
<protein>
    <submittedName>
        <fullName evidence="1">Uncharacterized protein</fullName>
    </submittedName>
</protein>
<gene>
    <name evidence="1" type="ORF">S01H1_31318</name>
</gene>
<dbReference type="EMBL" id="BARS01019314">
    <property type="protein sequence ID" value="GAF89509.1"/>
    <property type="molecule type" value="Genomic_DNA"/>
</dbReference>